<evidence type="ECO:0000256" key="2">
    <source>
        <dbReference type="ARBA" id="ARBA00022448"/>
    </source>
</evidence>
<dbReference type="Pfam" id="PF00528">
    <property type="entry name" value="BPD_transp_1"/>
    <property type="match status" value="1"/>
</dbReference>
<evidence type="ECO:0000256" key="3">
    <source>
        <dbReference type="ARBA" id="ARBA00022475"/>
    </source>
</evidence>
<feature type="transmembrane region" description="Helical" evidence="7">
    <location>
        <begin position="177"/>
        <end position="196"/>
    </location>
</feature>
<feature type="domain" description="ABC transmembrane type-1" evidence="8">
    <location>
        <begin position="95"/>
        <end position="296"/>
    </location>
</feature>
<dbReference type="CDD" id="cd06261">
    <property type="entry name" value="TM_PBP2"/>
    <property type="match status" value="1"/>
</dbReference>
<dbReference type="EMBL" id="PVZF01000002">
    <property type="protein sequence ID" value="PRY17341.1"/>
    <property type="molecule type" value="Genomic_DNA"/>
</dbReference>
<comment type="similarity">
    <text evidence="7">Belongs to the binding-protein-dependent transport system permease family.</text>
</comment>
<dbReference type="SUPFAM" id="SSF161098">
    <property type="entry name" value="MetI-like"/>
    <property type="match status" value="1"/>
</dbReference>
<reference evidence="9 10" key="1">
    <citation type="submission" date="2018-03" db="EMBL/GenBank/DDBJ databases">
        <title>Genomic Encyclopedia of Archaeal and Bacterial Type Strains, Phase II (KMG-II): from individual species to whole genera.</title>
        <authorList>
            <person name="Goeker M."/>
        </authorList>
    </citation>
    <scope>NUCLEOTIDE SEQUENCE [LARGE SCALE GENOMIC DNA]</scope>
    <source>
        <strain evidence="9 10">DSM 19711</strain>
    </source>
</reference>
<dbReference type="RefSeq" id="WP_106208038.1">
    <property type="nucleotide sequence ID" value="NZ_PVZF01000002.1"/>
</dbReference>
<feature type="transmembrane region" description="Helical" evidence="7">
    <location>
        <begin position="235"/>
        <end position="257"/>
    </location>
</feature>
<dbReference type="PANTHER" id="PTHR43163">
    <property type="entry name" value="DIPEPTIDE TRANSPORT SYSTEM PERMEASE PROTEIN DPPB-RELATED"/>
    <property type="match status" value="1"/>
</dbReference>
<evidence type="ECO:0000256" key="4">
    <source>
        <dbReference type="ARBA" id="ARBA00022692"/>
    </source>
</evidence>
<keyword evidence="5 7" id="KW-1133">Transmembrane helix</keyword>
<gene>
    <name evidence="9" type="ORF">CLV37_102301</name>
</gene>
<dbReference type="Proteomes" id="UP000238083">
    <property type="component" value="Unassembled WGS sequence"/>
</dbReference>
<dbReference type="OrthoDB" id="9778910at2"/>
<keyword evidence="2 7" id="KW-0813">Transport</keyword>
<evidence type="ECO:0000256" key="6">
    <source>
        <dbReference type="ARBA" id="ARBA00023136"/>
    </source>
</evidence>
<dbReference type="InterPro" id="IPR045621">
    <property type="entry name" value="BPD_transp_1_N"/>
</dbReference>
<dbReference type="PANTHER" id="PTHR43163:SF6">
    <property type="entry name" value="DIPEPTIDE TRANSPORT SYSTEM PERMEASE PROTEIN DPPB-RELATED"/>
    <property type="match status" value="1"/>
</dbReference>
<evidence type="ECO:0000313" key="10">
    <source>
        <dbReference type="Proteomes" id="UP000238083"/>
    </source>
</evidence>
<feature type="transmembrane region" description="Helical" evidence="7">
    <location>
        <begin position="134"/>
        <end position="157"/>
    </location>
</feature>
<name>A0A2T0R852_9ACTN</name>
<comment type="caution">
    <text evidence="9">The sequence shown here is derived from an EMBL/GenBank/DDBJ whole genome shotgun (WGS) entry which is preliminary data.</text>
</comment>
<dbReference type="Pfam" id="PF19300">
    <property type="entry name" value="BPD_transp_1_N"/>
    <property type="match status" value="1"/>
</dbReference>
<keyword evidence="10" id="KW-1185">Reference proteome</keyword>
<feature type="transmembrane region" description="Helical" evidence="7">
    <location>
        <begin position="101"/>
        <end position="122"/>
    </location>
</feature>
<evidence type="ECO:0000313" key="9">
    <source>
        <dbReference type="EMBL" id="PRY17341.1"/>
    </source>
</evidence>
<organism evidence="9 10">
    <name type="scientific">Kineococcus rhizosphaerae</name>
    <dbReference type="NCBI Taxonomy" id="559628"/>
    <lineage>
        <taxon>Bacteria</taxon>
        <taxon>Bacillati</taxon>
        <taxon>Actinomycetota</taxon>
        <taxon>Actinomycetes</taxon>
        <taxon>Kineosporiales</taxon>
        <taxon>Kineosporiaceae</taxon>
        <taxon>Kineococcus</taxon>
    </lineage>
</organism>
<dbReference type="GO" id="GO:0055085">
    <property type="term" value="P:transmembrane transport"/>
    <property type="evidence" value="ECO:0007669"/>
    <property type="project" value="InterPro"/>
</dbReference>
<keyword evidence="6 7" id="KW-0472">Membrane</keyword>
<accession>A0A2T0R852</accession>
<evidence type="ECO:0000256" key="1">
    <source>
        <dbReference type="ARBA" id="ARBA00004651"/>
    </source>
</evidence>
<feature type="transmembrane region" description="Helical" evidence="7">
    <location>
        <begin position="277"/>
        <end position="296"/>
    </location>
</feature>
<sequence>MLRFLLRRTGALAVVLLVLSAVVFLLQQISPGDPARAALGANASRQAVAAERRRLGLDDPLPVQFLRFLGHAVRGDFGTSYRTHRPVATDLATAFPATLELVLAAFVVALLLAALFAASSALSWPLAGIGRGVLLVVATAPPFLLALVGIVVFYAHLDWLPGSGRGDGGPGSELAHLVLPATVLAIAPALAIGRILRAGLEATLAADHVRTARSKGLGQAAVLARHVVRNSIGPSLAMAGLQLGFLFAGTVVVEQVFSWPGMGNYLASSIPTSDYPAIAAVTLVLGAVYVVVNTLADVLQTAADPRLA</sequence>
<protein>
    <submittedName>
        <fullName evidence="9">Peptide/nickel transport system permease protein</fullName>
    </submittedName>
</protein>
<dbReference type="Gene3D" id="1.10.3720.10">
    <property type="entry name" value="MetI-like"/>
    <property type="match status" value="1"/>
</dbReference>
<keyword evidence="3" id="KW-1003">Cell membrane</keyword>
<dbReference type="GO" id="GO:0005886">
    <property type="term" value="C:plasma membrane"/>
    <property type="evidence" value="ECO:0007669"/>
    <property type="project" value="UniProtKB-SubCell"/>
</dbReference>
<evidence type="ECO:0000256" key="7">
    <source>
        <dbReference type="RuleBase" id="RU363032"/>
    </source>
</evidence>
<dbReference type="InterPro" id="IPR000515">
    <property type="entry name" value="MetI-like"/>
</dbReference>
<keyword evidence="4 7" id="KW-0812">Transmembrane</keyword>
<proteinExistence type="inferred from homology"/>
<comment type="subcellular location">
    <subcellularLocation>
        <location evidence="1 7">Cell membrane</location>
        <topology evidence="1 7">Multi-pass membrane protein</topology>
    </subcellularLocation>
</comment>
<dbReference type="PROSITE" id="PS50928">
    <property type="entry name" value="ABC_TM1"/>
    <property type="match status" value="1"/>
</dbReference>
<dbReference type="AlphaFoldDB" id="A0A2T0R852"/>
<dbReference type="InterPro" id="IPR035906">
    <property type="entry name" value="MetI-like_sf"/>
</dbReference>
<evidence type="ECO:0000256" key="5">
    <source>
        <dbReference type="ARBA" id="ARBA00022989"/>
    </source>
</evidence>
<evidence type="ECO:0000259" key="8">
    <source>
        <dbReference type="PROSITE" id="PS50928"/>
    </source>
</evidence>